<organism evidence="1 2">
    <name type="scientific">Steinernema carpocapsae</name>
    <name type="common">Entomopathogenic nematode</name>
    <dbReference type="NCBI Taxonomy" id="34508"/>
    <lineage>
        <taxon>Eukaryota</taxon>
        <taxon>Metazoa</taxon>
        <taxon>Ecdysozoa</taxon>
        <taxon>Nematoda</taxon>
        <taxon>Chromadorea</taxon>
        <taxon>Rhabditida</taxon>
        <taxon>Tylenchina</taxon>
        <taxon>Panagrolaimomorpha</taxon>
        <taxon>Strongyloidoidea</taxon>
        <taxon>Steinernematidae</taxon>
        <taxon>Steinernema</taxon>
    </lineage>
</organism>
<name>A0A4U8UJ44_STECR</name>
<dbReference type="AlphaFoldDB" id="A0A4U8UJ44"/>
<dbReference type="EMBL" id="AZBU02000001">
    <property type="protein sequence ID" value="TMS32962.1"/>
    <property type="molecule type" value="Genomic_DNA"/>
</dbReference>
<comment type="caution">
    <text evidence="1">The sequence shown here is derived from an EMBL/GenBank/DDBJ whole genome shotgun (WGS) entry which is preliminary data.</text>
</comment>
<evidence type="ECO:0000313" key="2">
    <source>
        <dbReference type="Proteomes" id="UP000298663"/>
    </source>
</evidence>
<sequence length="83" mass="9695">MFPYDKNVEVRDYLFIEMANYQKLHLMSHKDFQNQWSNLSCLLGRSWCVTDTYPEELEHELAFDCEKTTTLLIIPSMSAGLGS</sequence>
<reference evidence="1 2" key="2">
    <citation type="journal article" date="2019" name="G3 (Bethesda)">
        <title>Hybrid Assembly of the Genome of the Entomopathogenic Nematode Steinernema carpocapsae Identifies the X-Chromosome.</title>
        <authorList>
            <person name="Serra L."/>
            <person name="Macchietto M."/>
            <person name="Macias-Munoz A."/>
            <person name="McGill C.J."/>
            <person name="Rodriguez I.M."/>
            <person name="Rodriguez B."/>
            <person name="Murad R."/>
            <person name="Mortazavi A."/>
        </authorList>
    </citation>
    <scope>NUCLEOTIDE SEQUENCE [LARGE SCALE GENOMIC DNA]</scope>
    <source>
        <strain evidence="1 2">ALL</strain>
    </source>
</reference>
<accession>A0A4U8UJ44</accession>
<evidence type="ECO:0000313" key="1">
    <source>
        <dbReference type="EMBL" id="TMS32962.1"/>
    </source>
</evidence>
<proteinExistence type="predicted"/>
<gene>
    <name evidence="1" type="ORF">L596_000747</name>
</gene>
<protein>
    <submittedName>
        <fullName evidence="1">Uncharacterized protein</fullName>
    </submittedName>
</protein>
<dbReference type="Proteomes" id="UP000298663">
    <property type="component" value="Unassembled WGS sequence"/>
</dbReference>
<keyword evidence="2" id="KW-1185">Reference proteome</keyword>
<reference evidence="1 2" key="1">
    <citation type="journal article" date="2015" name="Genome Biol.">
        <title>Comparative genomics of Steinernema reveals deeply conserved gene regulatory networks.</title>
        <authorList>
            <person name="Dillman A.R."/>
            <person name="Macchietto M."/>
            <person name="Porter C.F."/>
            <person name="Rogers A."/>
            <person name="Williams B."/>
            <person name="Antoshechkin I."/>
            <person name="Lee M.M."/>
            <person name="Goodwin Z."/>
            <person name="Lu X."/>
            <person name="Lewis E.E."/>
            <person name="Goodrich-Blair H."/>
            <person name="Stock S.P."/>
            <person name="Adams B.J."/>
            <person name="Sternberg P.W."/>
            <person name="Mortazavi A."/>
        </authorList>
    </citation>
    <scope>NUCLEOTIDE SEQUENCE [LARGE SCALE GENOMIC DNA]</scope>
    <source>
        <strain evidence="1 2">ALL</strain>
    </source>
</reference>